<dbReference type="EMBL" id="AWFB01000001">
    <property type="protein sequence ID" value="RAN36002.1"/>
    <property type="molecule type" value="Genomic_DNA"/>
</dbReference>
<dbReference type="InterPro" id="IPR002932">
    <property type="entry name" value="Glu_synthdom"/>
</dbReference>
<dbReference type="Proteomes" id="UP000249123">
    <property type="component" value="Unassembled WGS sequence"/>
</dbReference>
<dbReference type="SUPFAM" id="SSF51395">
    <property type="entry name" value="FMN-linked oxidoreductases"/>
    <property type="match status" value="1"/>
</dbReference>
<dbReference type="PIRSF" id="PIRSF500060">
    <property type="entry name" value="UCP500060"/>
    <property type="match status" value="1"/>
</dbReference>
<dbReference type="InterPro" id="IPR013785">
    <property type="entry name" value="Aldolase_TIM"/>
</dbReference>
<comment type="caution">
    <text evidence="4">The sequence shown here is derived from an EMBL/GenBank/DDBJ whole genome shotgun (WGS) entry which is preliminary data.</text>
</comment>
<dbReference type="PANTHER" id="PTHR43819:SF1">
    <property type="entry name" value="ARCHAEAL-TYPE GLUTAMATE SYNTHASE [NADPH]"/>
    <property type="match status" value="1"/>
</dbReference>
<name>A0A062U5W4_9PROT</name>
<sequence>MFRYVPWLVICLIAVICAVFWRDYIWLVYMGIPAGALAILGFYDMVQRSHALWRNFPVIARIRWIAEELRPFLRSYIVESETEGRPFNNEERAMVYRRAKDVTSVEPFGSHLDIDRPPYEWLAHSIAAKHTENNDPRVLIGAPGTPQPYSASIFNISAMSFGALGAHAIEALSKGAAMGGFYHDTGEGGVSRYHKRGGADLVWELGSGYFGCRAKDGGFDAVRFEDTARDPQIKMIEIKLSQGAKPGHGGVLPGEKVTEEIAEARGIEVGETCVSPPAHSAFSTPIEMLEFAAKLRELSGGKPVGIKFAVGNRWETLAICKAMLETGLRVDFMVVDGGEGGTGAAPAEFLDHVGAPLRQGLVLTRNALVGTGLKDDVKLGCSGKQISAFSIASSMALGADWINTARGFMFALGCIQSLNCHNNTCPTGIATSDKSRQRGLVVDDKAVRVRNFHHNTMNALMEVVGAAGCSHPSELTPRHIMHRVTEDIIYSAERAYQLVKPGELLDAPEETSLAHEWDMAQAHTFVPRGLRAAR</sequence>
<dbReference type="CDD" id="cd02808">
    <property type="entry name" value="GltS_FMN"/>
    <property type="match status" value="1"/>
</dbReference>
<proteinExistence type="inferred from homology"/>
<dbReference type="OrthoDB" id="9758182at2"/>
<comment type="similarity">
    <text evidence="1 2">Belongs to the glutamate synthase family.</text>
</comment>
<dbReference type="Gene3D" id="3.20.20.70">
    <property type="entry name" value="Aldolase class I"/>
    <property type="match status" value="1"/>
</dbReference>
<dbReference type="PANTHER" id="PTHR43819">
    <property type="entry name" value="ARCHAEAL-TYPE GLUTAMATE SYNTHASE [NADPH]"/>
    <property type="match status" value="1"/>
</dbReference>
<evidence type="ECO:0000313" key="5">
    <source>
        <dbReference type="Proteomes" id="UP000249123"/>
    </source>
</evidence>
<reference evidence="4 5" key="1">
    <citation type="submission" date="2013-04" db="EMBL/GenBank/DDBJ databases">
        <title>Hyphomonas sp. T24B3 Genome Sequencing.</title>
        <authorList>
            <person name="Lai Q."/>
            <person name="Shao Z."/>
        </authorList>
    </citation>
    <scope>NUCLEOTIDE SEQUENCE [LARGE SCALE GENOMIC DNA]</scope>
    <source>
        <strain evidence="4 5">T24B3</strain>
    </source>
</reference>
<keyword evidence="5" id="KW-1185">Reference proteome</keyword>
<dbReference type="Pfam" id="PF01645">
    <property type="entry name" value="Glu_synthase"/>
    <property type="match status" value="1"/>
</dbReference>
<evidence type="ECO:0000256" key="1">
    <source>
        <dbReference type="ARBA" id="ARBA00009716"/>
    </source>
</evidence>
<evidence type="ECO:0000256" key="2">
    <source>
        <dbReference type="PIRNR" id="PIRNR006429"/>
    </source>
</evidence>
<gene>
    <name evidence="4" type="ORF">HY3_00055</name>
</gene>
<dbReference type="InterPro" id="IPR024188">
    <property type="entry name" value="GltB"/>
</dbReference>
<accession>A0A062U5W4</accession>
<dbReference type="STRING" id="1280941.HY2_01020"/>
<feature type="domain" description="Glutamate synthase" evidence="3">
    <location>
        <begin position="151"/>
        <end position="469"/>
    </location>
</feature>
<organism evidence="4 5">
    <name type="scientific">Hyphomonas pacifica</name>
    <dbReference type="NCBI Taxonomy" id="1280941"/>
    <lineage>
        <taxon>Bacteria</taxon>
        <taxon>Pseudomonadati</taxon>
        <taxon>Pseudomonadota</taxon>
        <taxon>Alphaproteobacteria</taxon>
        <taxon>Hyphomonadales</taxon>
        <taxon>Hyphomonadaceae</taxon>
        <taxon>Hyphomonas</taxon>
    </lineage>
</organism>
<evidence type="ECO:0000313" key="4">
    <source>
        <dbReference type="EMBL" id="RAN36002.1"/>
    </source>
</evidence>
<evidence type="ECO:0000259" key="3">
    <source>
        <dbReference type="Pfam" id="PF01645"/>
    </source>
</evidence>
<dbReference type="PIRSF" id="PIRSF006429">
    <property type="entry name" value="GOGAT_lg_2"/>
    <property type="match status" value="1"/>
</dbReference>
<dbReference type="GO" id="GO:0015930">
    <property type="term" value="F:glutamate synthase activity"/>
    <property type="evidence" value="ECO:0007669"/>
    <property type="project" value="InterPro"/>
</dbReference>
<dbReference type="InterPro" id="IPR027283">
    <property type="entry name" value="YerD"/>
</dbReference>
<protein>
    <recommendedName>
        <fullName evidence="3">Glutamate synthase domain-containing protein</fullName>
    </recommendedName>
</protein>
<dbReference type="AlphaFoldDB" id="A0A062U5W4"/>
<dbReference type="eggNOG" id="COG0069">
    <property type="taxonomic scope" value="Bacteria"/>
</dbReference>
<accession>A0A328JTG2</accession>
<dbReference type="GO" id="GO:0006537">
    <property type="term" value="P:glutamate biosynthetic process"/>
    <property type="evidence" value="ECO:0007669"/>
    <property type="project" value="InterPro"/>
</dbReference>